<gene>
    <name evidence="2" type="ORF">GCM10023153_24380</name>
</gene>
<keyword evidence="1" id="KW-1133">Transmembrane helix</keyword>
<reference evidence="3" key="1">
    <citation type="journal article" date="2019" name="Int. J. Syst. Evol. Microbiol.">
        <title>The Global Catalogue of Microorganisms (GCM) 10K type strain sequencing project: providing services to taxonomists for standard genome sequencing and annotation.</title>
        <authorList>
            <consortium name="The Broad Institute Genomics Platform"/>
            <consortium name="The Broad Institute Genome Sequencing Center for Infectious Disease"/>
            <person name="Wu L."/>
            <person name="Ma J."/>
        </authorList>
    </citation>
    <scope>NUCLEOTIDE SEQUENCE [LARGE SCALE GENOMIC DNA]</scope>
    <source>
        <strain evidence="3">JCM 17738</strain>
    </source>
</reference>
<feature type="transmembrane region" description="Helical" evidence="1">
    <location>
        <begin position="87"/>
        <end position="109"/>
    </location>
</feature>
<feature type="transmembrane region" description="Helical" evidence="1">
    <location>
        <begin position="7"/>
        <end position="26"/>
    </location>
</feature>
<keyword evidence="1" id="KW-0472">Membrane</keyword>
<dbReference type="Proteomes" id="UP001500390">
    <property type="component" value="Unassembled WGS sequence"/>
</dbReference>
<evidence type="ECO:0000313" key="2">
    <source>
        <dbReference type="EMBL" id="GAA4398945.1"/>
    </source>
</evidence>
<proteinExistence type="predicted"/>
<organism evidence="2 3">
    <name type="scientific">Ornithinibacter aureus</name>
    <dbReference type="NCBI Taxonomy" id="622664"/>
    <lineage>
        <taxon>Bacteria</taxon>
        <taxon>Bacillati</taxon>
        <taxon>Actinomycetota</taxon>
        <taxon>Actinomycetes</taxon>
        <taxon>Micrococcales</taxon>
        <taxon>Intrasporangiaceae</taxon>
        <taxon>Ornithinibacter</taxon>
    </lineage>
</organism>
<evidence type="ECO:0000313" key="3">
    <source>
        <dbReference type="Proteomes" id="UP001500390"/>
    </source>
</evidence>
<accession>A0ABP8K1F1</accession>
<keyword evidence="3" id="KW-1185">Reference proteome</keyword>
<keyword evidence="1" id="KW-0812">Transmembrane</keyword>
<dbReference type="EMBL" id="BAABFX010000033">
    <property type="protein sequence ID" value="GAA4398945.1"/>
    <property type="molecule type" value="Genomic_DNA"/>
</dbReference>
<evidence type="ECO:0000256" key="1">
    <source>
        <dbReference type="SAM" id="Phobius"/>
    </source>
</evidence>
<sequence length="110" mass="10995">MRGQPGRGALVGLGVGALLVAALLWLPRALEGDFYEFSDPLVYLGLPILIVGVAAGALFGLLTTSAAHAASGSSTTGPAVTSSGRRVASIAAGTVIVLAVWFALFAMGLL</sequence>
<name>A0ABP8K1F1_9MICO</name>
<protein>
    <submittedName>
        <fullName evidence="2">Uncharacterized protein</fullName>
    </submittedName>
</protein>
<dbReference type="RefSeq" id="WP_159899699.1">
    <property type="nucleotide sequence ID" value="NZ_BAABFX010000033.1"/>
</dbReference>
<feature type="transmembrane region" description="Helical" evidence="1">
    <location>
        <begin position="46"/>
        <end position="67"/>
    </location>
</feature>
<comment type="caution">
    <text evidence="2">The sequence shown here is derived from an EMBL/GenBank/DDBJ whole genome shotgun (WGS) entry which is preliminary data.</text>
</comment>